<keyword evidence="2" id="KW-1185">Reference proteome</keyword>
<dbReference type="AlphaFoldDB" id="A0A151QPC6"/>
<sequence length="186" mass="20836">MQIQKTLLENISWPFPSFFTCYNSRLLTISHPCSSSLHYISPLAVTSGFPSLPEANSLLLYNCTSRRDSIPSFLGICKGLHKCGAAGSTSYRIQEQEKNPYSCLVIEDLQEVDKGFRPQHLNCSHYRLVHRSSSKVEGYELGIWVSFDVPNHVEDLCKECEKPNGNCGVGLKCLCHAKECSECLDL</sequence>
<dbReference type="Proteomes" id="UP000075243">
    <property type="component" value="Unassembled WGS sequence"/>
</dbReference>
<dbReference type="PANTHER" id="PTHR33355:SF11">
    <property type="entry name" value="WALL-ASSOCIATED RECEPTOR KINASE GALACTURONAN-BINDING DOMAIN-CONTAINING PROTEIN"/>
    <property type="match status" value="1"/>
</dbReference>
<dbReference type="OMA" id="VPNHVED"/>
<dbReference type="PANTHER" id="PTHR33355">
    <property type="entry name" value="WALL-ASSOCIATED RECEPTOR KINASE CARBOXY-TERMINAL PROTEIN-RELATED"/>
    <property type="match status" value="1"/>
</dbReference>
<accession>A0A151QPC6</accession>
<dbReference type="EMBL" id="KQ485416">
    <property type="protein sequence ID" value="KYP32159.1"/>
    <property type="molecule type" value="Genomic_DNA"/>
</dbReference>
<gene>
    <name evidence="1" type="ORF">KK1_047216</name>
</gene>
<reference evidence="1" key="1">
    <citation type="journal article" date="2012" name="Nat. Biotechnol.">
        <title>Draft genome sequence of pigeonpea (Cajanus cajan), an orphan legume crop of resource-poor farmers.</title>
        <authorList>
            <person name="Varshney R.K."/>
            <person name="Chen W."/>
            <person name="Li Y."/>
            <person name="Bharti A.K."/>
            <person name="Saxena R.K."/>
            <person name="Schlueter J.A."/>
            <person name="Donoghue M.T."/>
            <person name="Azam S."/>
            <person name="Fan G."/>
            <person name="Whaley A.M."/>
            <person name="Farmer A.D."/>
            <person name="Sheridan J."/>
            <person name="Iwata A."/>
            <person name="Tuteja R."/>
            <person name="Penmetsa R.V."/>
            <person name="Wu W."/>
            <person name="Upadhyaya H.D."/>
            <person name="Yang S.P."/>
            <person name="Shah T."/>
            <person name="Saxena K.B."/>
            <person name="Michael T."/>
            <person name="McCombie W.R."/>
            <person name="Yang B."/>
            <person name="Zhang G."/>
            <person name="Yang H."/>
            <person name="Wang J."/>
            <person name="Spillane C."/>
            <person name="Cook D.R."/>
            <person name="May G.D."/>
            <person name="Xu X."/>
            <person name="Jackson S.A."/>
        </authorList>
    </citation>
    <scope>NUCLEOTIDE SEQUENCE [LARGE SCALE GENOMIC DNA]</scope>
</reference>
<dbReference type="Gramene" id="C.cajan_42049.t">
    <property type="protein sequence ID" value="C.cajan_42049.t.cds1"/>
    <property type="gene ID" value="C.cajan_42049"/>
</dbReference>
<evidence type="ECO:0000313" key="2">
    <source>
        <dbReference type="Proteomes" id="UP000075243"/>
    </source>
</evidence>
<dbReference type="OrthoDB" id="1870516at2759"/>
<protein>
    <submittedName>
        <fullName evidence="1">Uncharacterized protein</fullName>
    </submittedName>
</protein>
<proteinExistence type="predicted"/>
<organism evidence="1 2">
    <name type="scientific">Cajanus cajan</name>
    <name type="common">Pigeon pea</name>
    <name type="synonym">Cajanus indicus</name>
    <dbReference type="NCBI Taxonomy" id="3821"/>
    <lineage>
        <taxon>Eukaryota</taxon>
        <taxon>Viridiplantae</taxon>
        <taxon>Streptophyta</taxon>
        <taxon>Embryophyta</taxon>
        <taxon>Tracheophyta</taxon>
        <taxon>Spermatophyta</taxon>
        <taxon>Magnoliopsida</taxon>
        <taxon>eudicotyledons</taxon>
        <taxon>Gunneridae</taxon>
        <taxon>Pentapetalae</taxon>
        <taxon>rosids</taxon>
        <taxon>fabids</taxon>
        <taxon>Fabales</taxon>
        <taxon>Fabaceae</taxon>
        <taxon>Papilionoideae</taxon>
        <taxon>50 kb inversion clade</taxon>
        <taxon>NPAAA clade</taxon>
        <taxon>indigoferoid/millettioid clade</taxon>
        <taxon>Phaseoleae</taxon>
        <taxon>Cajanus</taxon>
    </lineage>
</organism>
<evidence type="ECO:0000313" key="1">
    <source>
        <dbReference type="EMBL" id="KYP32159.1"/>
    </source>
</evidence>
<name>A0A151QPC6_CAJCA</name>